<feature type="compositionally biased region" description="Low complexity" evidence="1">
    <location>
        <begin position="402"/>
        <end position="412"/>
    </location>
</feature>
<evidence type="ECO:0000256" key="1">
    <source>
        <dbReference type="SAM" id="MobiDB-lite"/>
    </source>
</evidence>
<dbReference type="Gene3D" id="3.70.10.10">
    <property type="match status" value="1"/>
</dbReference>
<evidence type="ECO:0000313" key="2">
    <source>
        <dbReference type="EMBL" id="KAL3690395.1"/>
    </source>
</evidence>
<dbReference type="Proteomes" id="UP001633002">
    <property type="component" value="Unassembled WGS sequence"/>
</dbReference>
<reference evidence="2 3" key="1">
    <citation type="submission" date="2024-09" db="EMBL/GenBank/DDBJ databases">
        <title>Chromosome-scale assembly of Riccia sorocarpa.</title>
        <authorList>
            <person name="Paukszto L."/>
        </authorList>
    </citation>
    <scope>NUCLEOTIDE SEQUENCE [LARGE SCALE GENOMIC DNA]</scope>
    <source>
        <strain evidence="2">LP-2024</strain>
        <tissue evidence="2">Aerial parts of the thallus</tissue>
    </source>
</reference>
<dbReference type="GO" id="GO:0005634">
    <property type="term" value="C:nucleus"/>
    <property type="evidence" value="ECO:0007669"/>
    <property type="project" value="UniProtKB-ARBA"/>
</dbReference>
<dbReference type="AlphaFoldDB" id="A0ABD3HJX1"/>
<organism evidence="2 3">
    <name type="scientific">Riccia sorocarpa</name>
    <dbReference type="NCBI Taxonomy" id="122646"/>
    <lineage>
        <taxon>Eukaryota</taxon>
        <taxon>Viridiplantae</taxon>
        <taxon>Streptophyta</taxon>
        <taxon>Embryophyta</taxon>
        <taxon>Marchantiophyta</taxon>
        <taxon>Marchantiopsida</taxon>
        <taxon>Marchantiidae</taxon>
        <taxon>Marchantiales</taxon>
        <taxon>Ricciaceae</taxon>
        <taxon>Riccia</taxon>
    </lineage>
</organism>
<feature type="compositionally biased region" description="Basic and acidic residues" evidence="1">
    <location>
        <begin position="415"/>
        <end position="427"/>
    </location>
</feature>
<dbReference type="PANTHER" id="PTHR15237">
    <property type="entry name" value="DNA REPAIR PROTEIN RAD9"/>
    <property type="match status" value="1"/>
</dbReference>
<feature type="compositionally biased region" description="Polar residues" evidence="1">
    <location>
        <begin position="477"/>
        <end position="491"/>
    </location>
</feature>
<comment type="caution">
    <text evidence="2">The sequence shown here is derived from an EMBL/GenBank/DDBJ whole genome shotgun (WGS) entry which is preliminary data.</text>
</comment>
<dbReference type="PANTHER" id="PTHR15237:SF0">
    <property type="entry name" value="CELL CYCLE CHECKPOINT CONTROL PROTEIN"/>
    <property type="match status" value="1"/>
</dbReference>
<gene>
    <name evidence="2" type="ORF">R1sor_016704</name>
</gene>
<dbReference type="EMBL" id="JBJQOH010000004">
    <property type="protein sequence ID" value="KAL3690395.1"/>
    <property type="molecule type" value="Genomic_DNA"/>
</dbReference>
<feature type="compositionally biased region" description="Polar residues" evidence="1">
    <location>
        <begin position="358"/>
        <end position="372"/>
    </location>
</feature>
<evidence type="ECO:0008006" key="4">
    <source>
        <dbReference type="Google" id="ProtNLM"/>
    </source>
</evidence>
<feature type="compositionally biased region" description="Acidic residues" evidence="1">
    <location>
        <begin position="536"/>
        <end position="550"/>
    </location>
</feature>
<name>A0ABD3HJX1_9MARC</name>
<evidence type="ECO:0000313" key="3">
    <source>
        <dbReference type="Proteomes" id="UP001633002"/>
    </source>
</evidence>
<dbReference type="InterPro" id="IPR007268">
    <property type="entry name" value="Rad9/Ddc1"/>
</dbReference>
<dbReference type="SUPFAM" id="SSF55979">
    <property type="entry name" value="DNA clamp"/>
    <property type="match status" value="1"/>
</dbReference>
<proteinExistence type="predicted"/>
<protein>
    <recommendedName>
        <fullName evidence="4">Cell cycle checkpoint control protein RAD9A</fullName>
    </recommendedName>
</protein>
<accession>A0ABD3HJX1</accession>
<feature type="region of interest" description="Disordered" evidence="1">
    <location>
        <begin position="347"/>
        <end position="562"/>
    </location>
</feature>
<feature type="compositionally biased region" description="Polar residues" evidence="1">
    <location>
        <begin position="439"/>
        <end position="450"/>
    </location>
</feature>
<dbReference type="InterPro" id="IPR046938">
    <property type="entry name" value="DNA_clamp_sf"/>
</dbReference>
<dbReference type="Pfam" id="PF04139">
    <property type="entry name" value="Rad9"/>
    <property type="match status" value="1"/>
</dbReference>
<sequence>MWDTVCGKAVNRGSKREGDIRCCFGNHGIDFANCSSHFFTFYSILVYHLQPAVCTGKTMECVLSGHQIKTLNRAIICMSKIGTELLIDAQPDKLVFRTLNSSRSSFLSITFKPQFFDAYSLSESVVQCSVLLKSVCTVFRTPPGNIDRLAVVLPSQDANKLQWTLECHSGMRKSYWISCNAEDDMQDVVVPRESLSSHLVVRPKDLSRLLANFQSSLSEITLIATEPANTPNGSEDPEAKAVELRSYFDTVKEGTEDTLHTQLWIDPAEELREYSHFGDAVDVTFSMKELKAFIVFCEGSEADMHMFFEKAGHPVLVAPRFGLDDAEHADFDATLVLATVQGSQIRTADASAEARPVNGSQRANARNLTTSQAERRNNGSRGPTPGSLPDSDHTVIWSELTGSAGRVNNARGRAGRRESSEPEHSLDASEEIAFRHQRQQPNEASGNSTPAGRAVPAENGTGAQNEIRRQEGRDAVQQMNPGHTGGVSSTRDASEQRAHGAEPALPTRTSLEPPSGNISTAKQGTATNLRNWVTGDIEDDDDDDSNEEFCVESTPPHRRGVQ</sequence>
<keyword evidence="3" id="KW-1185">Reference proteome</keyword>
<feature type="compositionally biased region" description="Polar residues" evidence="1">
    <location>
        <begin position="507"/>
        <end position="531"/>
    </location>
</feature>